<comment type="caution">
    <text evidence="1">The sequence shown here is derived from an EMBL/GenBank/DDBJ whole genome shotgun (WGS) entry which is preliminary data.</text>
</comment>
<evidence type="ECO:0000313" key="2">
    <source>
        <dbReference type="Proteomes" id="UP000241404"/>
    </source>
</evidence>
<dbReference type="EMBL" id="PYMM01000001">
    <property type="protein sequence ID" value="PSU18745.1"/>
    <property type="molecule type" value="Genomic_DNA"/>
</dbReference>
<dbReference type="Proteomes" id="UP000241404">
    <property type="component" value="Unassembled WGS sequence"/>
</dbReference>
<gene>
    <name evidence="1" type="ORF">CTM90_01840</name>
</gene>
<evidence type="ECO:0000313" key="1">
    <source>
        <dbReference type="EMBL" id="PSU18745.1"/>
    </source>
</evidence>
<organism evidence="1 2">
    <name type="scientific">Photobacterium damselae</name>
    <dbReference type="NCBI Taxonomy" id="38293"/>
    <lineage>
        <taxon>Bacteria</taxon>
        <taxon>Pseudomonadati</taxon>
        <taxon>Pseudomonadota</taxon>
        <taxon>Gammaproteobacteria</taxon>
        <taxon>Vibrionales</taxon>
        <taxon>Vibrionaceae</taxon>
        <taxon>Photobacterium</taxon>
    </lineage>
</organism>
<sequence length="81" mass="9820">MQRIPSTISLKICDWYNRIKTVFIIMCIKKILLQKRFNQRIELTKKKFGYLSLESIVASQYMYHSFEKKFMPKKIHTNKSD</sequence>
<proteinExistence type="predicted"/>
<protein>
    <submittedName>
        <fullName evidence="1">Uncharacterized protein</fullName>
    </submittedName>
</protein>
<reference evidence="1 2" key="1">
    <citation type="submission" date="2018-03" db="EMBL/GenBank/DDBJ databases">
        <title>Whole genome sequencing of Histamine producing bacteria.</title>
        <authorList>
            <person name="Butler K."/>
        </authorList>
    </citation>
    <scope>NUCLEOTIDE SEQUENCE [LARGE SCALE GENOMIC DNA]</scope>
    <source>
        <strain evidence="1 2">BT-6</strain>
    </source>
</reference>
<accession>A0ABD6X8C0</accession>
<dbReference type="AlphaFoldDB" id="A0ABD6X8C0"/>
<name>A0ABD6X8C0_PHODM</name>